<dbReference type="RefSeq" id="WP_045057200.1">
    <property type="nucleotide sequence ID" value="NZ_CAWMDP010000055.1"/>
</dbReference>
<gene>
    <name evidence="3" type="ORF">UH38_23800</name>
</gene>
<dbReference type="PANTHER" id="PTHR39085:SF1">
    <property type="entry name" value="SLL0924 PROTEIN"/>
    <property type="match status" value="1"/>
</dbReference>
<feature type="transmembrane region" description="Helical" evidence="2">
    <location>
        <begin position="129"/>
        <end position="149"/>
    </location>
</feature>
<keyword evidence="2" id="KW-0472">Membrane</keyword>
<keyword evidence="2" id="KW-1133">Transmembrane helix</keyword>
<name>A0A0D8ZLY0_9CYAN</name>
<dbReference type="PANTHER" id="PTHR39085">
    <property type="entry name" value="SLL0924 PROTEIN"/>
    <property type="match status" value="1"/>
</dbReference>
<dbReference type="Proteomes" id="UP000032452">
    <property type="component" value="Unassembled WGS sequence"/>
</dbReference>
<sequence>MSSGSTHDRITLWSLPVVASCTYIATQSSDRTLIVSGAFLFSGLMFGPDLDIYSVQYKRWGYLRWLWLPYQKAIKHRSLLSHGVIIGTTLRLLYLAAWISLLGVFSLLIAQLWGFSWNWLSLREIDRKLTYSAIALFVGLEIGAISHIVSDRLSSYKRQLRRGKIKKSKSNRPIKAAKPKSR</sequence>
<dbReference type="PATRIC" id="fig|1618023.3.peg.4606"/>
<dbReference type="Pfam" id="PF09988">
    <property type="entry name" value="DUF2227"/>
    <property type="match status" value="1"/>
</dbReference>
<feature type="region of interest" description="Disordered" evidence="1">
    <location>
        <begin position="162"/>
        <end position="182"/>
    </location>
</feature>
<dbReference type="EMBL" id="JYON01000044">
    <property type="protein sequence ID" value="KJH69444.1"/>
    <property type="molecule type" value="Genomic_DNA"/>
</dbReference>
<protein>
    <submittedName>
        <fullName evidence="3">Metal-binding protein</fullName>
    </submittedName>
</protein>
<keyword evidence="4" id="KW-1185">Reference proteome</keyword>
<feature type="transmembrane region" description="Helical" evidence="2">
    <location>
        <begin position="92"/>
        <end position="117"/>
    </location>
</feature>
<organism evidence="3 4">
    <name type="scientific">Aliterella atlantica CENA595</name>
    <dbReference type="NCBI Taxonomy" id="1618023"/>
    <lineage>
        <taxon>Bacteria</taxon>
        <taxon>Bacillati</taxon>
        <taxon>Cyanobacteriota</taxon>
        <taxon>Cyanophyceae</taxon>
        <taxon>Chroococcidiopsidales</taxon>
        <taxon>Aliterellaceae</taxon>
        <taxon>Aliterella</taxon>
    </lineage>
</organism>
<proteinExistence type="predicted"/>
<comment type="caution">
    <text evidence="3">The sequence shown here is derived from an EMBL/GenBank/DDBJ whole genome shotgun (WGS) entry which is preliminary data.</text>
</comment>
<keyword evidence="2" id="KW-0812">Transmembrane</keyword>
<evidence type="ECO:0000313" key="4">
    <source>
        <dbReference type="Proteomes" id="UP000032452"/>
    </source>
</evidence>
<dbReference type="AlphaFoldDB" id="A0A0D8ZLY0"/>
<reference evidence="3 4" key="1">
    <citation type="submission" date="2015-02" db="EMBL/GenBank/DDBJ databases">
        <title>Draft genome of a novel marine cyanobacterium (Chroococcales) isolated from South Atlantic Ocean.</title>
        <authorList>
            <person name="Rigonato J."/>
            <person name="Alvarenga D.O."/>
            <person name="Branco L.H."/>
            <person name="Varani A.M."/>
            <person name="Brandini F.P."/>
            <person name="Fiore M.F."/>
        </authorList>
    </citation>
    <scope>NUCLEOTIDE SEQUENCE [LARGE SCALE GENOMIC DNA]</scope>
    <source>
        <strain evidence="3 4">CENA595</strain>
    </source>
</reference>
<evidence type="ECO:0000256" key="1">
    <source>
        <dbReference type="SAM" id="MobiDB-lite"/>
    </source>
</evidence>
<dbReference type="STRING" id="1618023.UH38_23800"/>
<dbReference type="OrthoDB" id="69351at2"/>
<evidence type="ECO:0000256" key="2">
    <source>
        <dbReference type="SAM" id="Phobius"/>
    </source>
</evidence>
<evidence type="ECO:0000313" key="3">
    <source>
        <dbReference type="EMBL" id="KJH69444.1"/>
    </source>
</evidence>
<dbReference type="InterPro" id="IPR019250">
    <property type="entry name" value="DUF2227_metal-bd"/>
</dbReference>
<accession>A0A0D8ZLY0</accession>